<name>A0ACB8F0Y3_9SAUR</name>
<evidence type="ECO:0000313" key="1">
    <source>
        <dbReference type="EMBL" id="KAH7998896.1"/>
    </source>
</evidence>
<gene>
    <name evidence="1" type="ORF">K3G42_002598</name>
</gene>
<evidence type="ECO:0000313" key="2">
    <source>
        <dbReference type="Proteomes" id="UP000827872"/>
    </source>
</evidence>
<dbReference type="EMBL" id="CM037618">
    <property type="protein sequence ID" value="KAH7998896.1"/>
    <property type="molecule type" value="Genomic_DNA"/>
</dbReference>
<proteinExistence type="predicted"/>
<organism evidence="1 2">
    <name type="scientific">Sphaerodactylus townsendi</name>
    <dbReference type="NCBI Taxonomy" id="933632"/>
    <lineage>
        <taxon>Eukaryota</taxon>
        <taxon>Metazoa</taxon>
        <taxon>Chordata</taxon>
        <taxon>Craniata</taxon>
        <taxon>Vertebrata</taxon>
        <taxon>Euteleostomi</taxon>
        <taxon>Lepidosauria</taxon>
        <taxon>Squamata</taxon>
        <taxon>Bifurcata</taxon>
        <taxon>Gekkota</taxon>
        <taxon>Sphaerodactylidae</taxon>
        <taxon>Sphaerodactylus</taxon>
    </lineage>
</organism>
<accession>A0ACB8F0Y3</accession>
<reference evidence="1" key="1">
    <citation type="submission" date="2021-08" db="EMBL/GenBank/DDBJ databases">
        <title>The first chromosome-level gecko genome reveals the dynamic sex chromosomes of Neotropical dwarf geckos (Sphaerodactylidae: Sphaerodactylus).</title>
        <authorList>
            <person name="Pinto B.J."/>
            <person name="Keating S.E."/>
            <person name="Gamble T."/>
        </authorList>
    </citation>
    <scope>NUCLEOTIDE SEQUENCE</scope>
    <source>
        <strain evidence="1">TG3544</strain>
    </source>
</reference>
<dbReference type="Proteomes" id="UP000827872">
    <property type="component" value="Linkage Group LG05"/>
</dbReference>
<keyword evidence="2" id="KW-1185">Reference proteome</keyword>
<sequence length="333" mass="36555">MGTRDDEYDYLFKVVLIGDSGVGKSNLLSRFTRNEFNLESKSTIGVEFATRSIQVDGKTIKAQIWDTAGQERYRAITSACCQVSDIGIEAGAEQVGIPHLRISSAPHRSNRVSLWLVSPECHAPTMPCPQDIAPHPAPLALCLWMEQSLKCSSRYYRGAVGALLVYDIAKHLTYENVERWLKELRDHADNNIVIMLVGNKSDLRHLRAVPTDEARAFAEKNNLSFIETSALDSTNVEEAFKNILTESPDLEHMYGMGDLVQSPYAGLGHRSPALSGGTGGQLERFTVTGSPGSRLGRPDSLHDESPGNNVVDISVPPTTDGQKSNKLQCCQNL</sequence>
<protein>
    <submittedName>
        <fullName evidence="1">Uncharacterized protein</fullName>
    </submittedName>
</protein>
<comment type="caution">
    <text evidence="1">The sequence shown here is derived from an EMBL/GenBank/DDBJ whole genome shotgun (WGS) entry which is preliminary data.</text>
</comment>